<keyword evidence="1" id="KW-1185">Reference proteome</keyword>
<organism evidence="1 2">
    <name type="scientific">Derxia gummosa DSM 723</name>
    <dbReference type="NCBI Taxonomy" id="1121388"/>
    <lineage>
        <taxon>Bacteria</taxon>
        <taxon>Pseudomonadati</taxon>
        <taxon>Pseudomonadota</taxon>
        <taxon>Betaproteobacteria</taxon>
        <taxon>Burkholderiales</taxon>
        <taxon>Alcaligenaceae</taxon>
        <taxon>Derxia</taxon>
    </lineage>
</organism>
<sequence length="615" mass="66445">MLTLNEDQTAALEAWAEQRYRDRLAVHFTAAWPAAVARLGDRLAEFIDVGIGRARRHGMTQGRDIARYLNLCFVWGAGFEERPGFEWARALVEDARRGGSARARQLMLGSREQIQRAGNARGLAAFDAAEERLRRELADLTVPSQWWSPGFVQPWVDSPCDIDALLFWVENLSRPEYRYQDGRWQSLPMAPVVPIRCQPGEPLPEAIALLAGPWRDGSPAHLGLRLRQAEVCDAARHPRVAMTMPDGRREWRGAAAMDLAWKLRADLQSEPGVTWPSEAGAASLPLAGAPIAFEGAARFGLLEIETCGLRDGVAPLGGGRLRVAVWAAPQHLLDWRLAPAARVQVDGEGTRLPESEEPGAALVPPDAWRARHGLPVVRVERDGQVLSPAGWSTGLAALNDAWIRALERLLQVWGGIEGMHSAWVAGRCDLLAGGVGLTWGRRADRLAGEAWLRVDGRFDLAGALALELGGELLLEGARARLRLVAGGGEPLRASLARAQSDHALSEMLAASCRRLRIPFAIEVAPLCGDGAGSLSGRAPANLPASMSGPSVPVTGALVGAYGLRARRDGQGWQWFATLALEPVSAVLALDDPLLGQTAVPRPLLPALDLLDWELG</sequence>
<evidence type="ECO:0000313" key="1">
    <source>
        <dbReference type="Proteomes" id="UP000675920"/>
    </source>
</evidence>
<evidence type="ECO:0000313" key="2">
    <source>
        <dbReference type="RefSeq" id="WP_028310739.1"/>
    </source>
</evidence>
<proteinExistence type="predicted"/>
<reference evidence="2" key="1">
    <citation type="submission" date="2025-08" db="UniProtKB">
        <authorList>
            <consortium name="RefSeq"/>
        </authorList>
    </citation>
    <scope>IDENTIFICATION</scope>
</reference>
<dbReference type="RefSeq" id="WP_028310739.1">
    <property type="nucleotide sequence ID" value="NZ_AXWS01000007.1"/>
</dbReference>
<dbReference type="Proteomes" id="UP000675920">
    <property type="component" value="Unplaced"/>
</dbReference>
<protein>
    <submittedName>
        <fullName evidence="2">Uncharacterized protein</fullName>
    </submittedName>
</protein>
<dbReference type="OrthoDB" id="8885382at2"/>
<accession>A0A8B6X2F9</accession>
<name>A0A8B6X2F9_9BURK</name>
<dbReference type="AlphaFoldDB" id="A0A8B6X2F9"/>